<feature type="compositionally biased region" description="Low complexity" evidence="1">
    <location>
        <begin position="63"/>
        <end position="75"/>
    </location>
</feature>
<keyword evidence="3" id="KW-1185">Reference proteome</keyword>
<dbReference type="AlphaFoldDB" id="A0A9P7EEL0"/>
<proteinExistence type="predicted"/>
<evidence type="ECO:0000313" key="2">
    <source>
        <dbReference type="EMBL" id="KAG1818608.1"/>
    </source>
</evidence>
<feature type="region of interest" description="Disordered" evidence="1">
    <location>
        <begin position="63"/>
        <end position="100"/>
    </location>
</feature>
<name>A0A9P7EEL0_9AGAM</name>
<organism evidence="2 3">
    <name type="scientific">Suillus subaureus</name>
    <dbReference type="NCBI Taxonomy" id="48587"/>
    <lineage>
        <taxon>Eukaryota</taxon>
        <taxon>Fungi</taxon>
        <taxon>Dikarya</taxon>
        <taxon>Basidiomycota</taxon>
        <taxon>Agaricomycotina</taxon>
        <taxon>Agaricomycetes</taxon>
        <taxon>Agaricomycetidae</taxon>
        <taxon>Boletales</taxon>
        <taxon>Suillineae</taxon>
        <taxon>Suillaceae</taxon>
        <taxon>Suillus</taxon>
    </lineage>
</organism>
<protein>
    <submittedName>
        <fullName evidence="2">Uncharacterized protein</fullName>
    </submittedName>
</protein>
<accession>A0A9P7EEL0</accession>
<sequence>MLIANEILYPKASHMQPNQLMDMPKFNLGSWLSKNTDNFSLSYLKRVSSKCSCSHTPMLLDSSDSIDSVSDSGSSTLTANLSEDSKIPKPPGEPGCPGHGGYMLHETLNWSPKAYMKFKKFMHHLIEEHLDAMKCASS</sequence>
<evidence type="ECO:0000256" key="1">
    <source>
        <dbReference type="SAM" id="MobiDB-lite"/>
    </source>
</evidence>
<dbReference type="EMBL" id="JABBWG010000011">
    <property type="protein sequence ID" value="KAG1818608.1"/>
    <property type="molecule type" value="Genomic_DNA"/>
</dbReference>
<evidence type="ECO:0000313" key="3">
    <source>
        <dbReference type="Proteomes" id="UP000807769"/>
    </source>
</evidence>
<gene>
    <name evidence="2" type="ORF">BJ212DRAFT_1479611</name>
</gene>
<dbReference type="RefSeq" id="XP_041194480.1">
    <property type="nucleotide sequence ID" value="XM_041339921.1"/>
</dbReference>
<dbReference type="Proteomes" id="UP000807769">
    <property type="component" value="Unassembled WGS sequence"/>
</dbReference>
<dbReference type="OrthoDB" id="2686745at2759"/>
<dbReference type="GeneID" id="64633937"/>
<comment type="caution">
    <text evidence="2">The sequence shown here is derived from an EMBL/GenBank/DDBJ whole genome shotgun (WGS) entry which is preliminary data.</text>
</comment>
<reference evidence="2" key="1">
    <citation type="journal article" date="2020" name="New Phytol.">
        <title>Comparative genomics reveals dynamic genome evolution in host specialist ectomycorrhizal fungi.</title>
        <authorList>
            <person name="Lofgren L.A."/>
            <person name="Nguyen N.H."/>
            <person name="Vilgalys R."/>
            <person name="Ruytinx J."/>
            <person name="Liao H.L."/>
            <person name="Branco S."/>
            <person name="Kuo A."/>
            <person name="LaButti K."/>
            <person name="Lipzen A."/>
            <person name="Andreopoulos W."/>
            <person name="Pangilinan J."/>
            <person name="Riley R."/>
            <person name="Hundley H."/>
            <person name="Na H."/>
            <person name="Barry K."/>
            <person name="Grigoriev I.V."/>
            <person name="Stajich J.E."/>
            <person name="Kennedy P.G."/>
        </authorList>
    </citation>
    <scope>NUCLEOTIDE SEQUENCE</scope>
    <source>
        <strain evidence="2">MN1</strain>
    </source>
</reference>